<evidence type="ECO:0000259" key="12">
    <source>
        <dbReference type="Pfam" id="PF00122"/>
    </source>
</evidence>
<keyword evidence="6" id="KW-1278">Translocase</keyword>
<dbReference type="SUPFAM" id="SSF81653">
    <property type="entry name" value="Calcium ATPase, transduction domain A"/>
    <property type="match status" value="1"/>
</dbReference>
<comment type="similarity">
    <text evidence="2 11">Belongs to the cation transport ATPase (P-type) (TC 3.A.3) family. Type IB subfamily.</text>
</comment>
<comment type="caution">
    <text evidence="13">The sequence shown here is derived from an EMBL/GenBank/DDBJ whole genome shotgun (WGS) entry which is preliminary data.</text>
</comment>
<feature type="transmembrane region" description="Helical" evidence="11">
    <location>
        <begin position="60"/>
        <end position="77"/>
    </location>
</feature>
<dbReference type="InterPro" id="IPR018303">
    <property type="entry name" value="ATPase_P-typ_P_site"/>
</dbReference>
<evidence type="ECO:0000313" key="13">
    <source>
        <dbReference type="EMBL" id="MCQ1531721.1"/>
    </source>
</evidence>
<keyword evidence="11" id="KW-0067">ATP-binding</keyword>
<dbReference type="NCBIfam" id="TIGR01511">
    <property type="entry name" value="ATPase-IB1_Cu"/>
    <property type="match status" value="1"/>
</dbReference>
<feature type="transmembrane region" description="Helical" evidence="11">
    <location>
        <begin position="229"/>
        <end position="248"/>
    </location>
</feature>
<comment type="subcellular location">
    <subcellularLocation>
        <location evidence="11">Cell membrane</location>
    </subcellularLocation>
    <subcellularLocation>
        <location evidence="1">Membrane</location>
        <topology evidence="1">Multi-pass membrane protein</topology>
    </subcellularLocation>
</comment>
<dbReference type="Gene3D" id="3.40.50.1000">
    <property type="entry name" value="HAD superfamily/HAD-like"/>
    <property type="match status" value="1"/>
</dbReference>
<evidence type="ECO:0000256" key="9">
    <source>
        <dbReference type="ARBA" id="ARBA00039103"/>
    </source>
</evidence>
<dbReference type="EC" id="7.2.2.21" evidence="9"/>
<feature type="transmembrane region" description="Helical" evidence="11">
    <location>
        <begin position="593"/>
        <end position="611"/>
    </location>
</feature>
<name>A0ABT1NP46_9FIRM</name>
<keyword evidence="11" id="KW-1003">Cell membrane</keyword>
<evidence type="ECO:0000313" key="14">
    <source>
        <dbReference type="Proteomes" id="UP001651880"/>
    </source>
</evidence>
<feature type="transmembrane region" description="Helical" evidence="11">
    <location>
        <begin position="567"/>
        <end position="587"/>
    </location>
</feature>
<dbReference type="PANTHER" id="PTHR48085:SF5">
    <property type="entry name" value="CADMIUM_ZINC-TRANSPORTING ATPASE HMA4-RELATED"/>
    <property type="match status" value="1"/>
</dbReference>
<evidence type="ECO:0000256" key="6">
    <source>
        <dbReference type="ARBA" id="ARBA00022967"/>
    </source>
</evidence>
<sequence>MIKISRGQRVLISGLLILLSFALRYLISDPVWKDALMIMAALIAGYPIALNAFRAIRFKIVGIDALVTLAVAGALIIGEYWEAAAVTFLFMFGAYLEGKTLEKTRSAIKALLDLAPNTAKVIREGTEIEIPAEEVIKGEIVIIRPGEKIPVDGTVVEGSSYVNQAAITGESIPVSRGEDETVFSGTVIESGYIKVRADRVGEDTTFSRILQMVEEAQDKKAKTQKFLEVFSKYYTPGIIVLAVLVFMITRDIELALTLLVIACPGALVISTPVSIVAGIGNGAKHGVLMKGGEIIEKLGTVKVLAFDKTGTLTIGKPKVTKIKAFEWEEEELLRVTAIAEGYSEHPLAKAVLEEASKRFNDDLSAPGDLEIIAGHGLKAKIEGRTILVGNRKLMEENDIDIPDEIEDYIRGEEALGQTAVITADRDKILGVISIADDIREGADRLIKKLKDKGIKRIVMLTGDNKRAASAIAKKLNLDDYYAELLPEGKVQMLKKLQEEYGITAMVGDGVNDAPALASADLGIAMGGAGSDVAMEAADVVLMSAELKKLSYAIGLSRATVINMKQNIYFAIAVVITLIAGVLLKLVFLSSGMLIHEISVLLVIINAIRLLGYGKEELGKL</sequence>
<dbReference type="InterPro" id="IPR023299">
    <property type="entry name" value="ATPase_P-typ_cyto_dom_N"/>
</dbReference>
<evidence type="ECO:0000256" key="8">
    <source>
        <dbReference type="ARBA" id="ARBA00023136"/>
    </source>
</evidence>
<keyword evidence="4 11" id="KW-0812">Transmembrane</keyword>
<dbReference type="PROSITE" id="PS00154">
    <property type="entry name" value="ATPASE_E1_E2"/>
    <property type="match status" value="1"/>
</dbReference>
<dbReference type="InterPro" id="IPR059000">
    <property type="entry name" value="ATPase_P-type_domA"/>
</dbReference>
<dbReference type="InterPro" id="IPR051014">
    <property type="entry name" value="Cation_Transport_ATPase_IB"/>
</dbReference>
<evidence type="ECO:0000256" key="10">
    <source>
        <dbReference type="ARBA" id="ARBA00049338"/>
    </source>
</evidence>
<keyword evidence="7 11" id="KW-1133">Transmembrane helix</keyword>
<dbReference type="InterPro" id="IPR023214">
    <property type="entry name" value="HAD_sf"/>
</dbReference>
<dbReference type="SFLD" id="SFLDS00003">
    <property type="entry name" value="Haloacid_Dehalogenase"/>
    <property type="match status" value="1"/>
</dbReference>
<dbReference type="Gene3D" id="2.70.150.10">
    <property type="entry name" value="Calcium-transporting ATPase, cytoplasmic transduction domain A"/>
    <property type="match status" value="1"/>
</dbReference>
<evidence type="ECO:0000256" key="11">
    <source>
        <dbReference type="RuleBase" id="RU362081"/>
    </source>
</evidence>
<accession>A0ABT1NP46</accession>
<dbReference type="CDD" id="cd02079">
    <property type="entry name" value="P-type_ATPase_HM"/>
    <property type="match status" value="1"/>
</dbReference>
<dbReference type="Gene3D" id="3.40.1110.10">
    <property type="entry name" value="Calcium-transporting ATPase, cytoplasmic domain N"/>
    <property type="match status" value="2"/>
</dbReference>
<evidence type="ECO:0000256" key="5">
    <source>
        <dbReference type="ARBA" id="ARBA00022723"/>
    </source>
</evidence>
<dbReference type="InterPro" id="IPR036412">
    <property type="entry name" value="HAD-like_sf"/>
</dbReference>
<dbReference type="InterPro" id="IPR001757">
    <property type="entry name" value="P_typ_ATPase"/>
</dbReference>
<dbReference type="SUPFAM" id="SSF56784">
    <property type="entry name" value="HAD-like"/>
    <property type="match status" value="1"/>
</dbReference>
<dbReference type="NCBIfam" id="TIGR01494">
    <property type="entry name" value="ATPase_P-type"/>
    <property type="match status" value="1"/>
</dbReference>
<dbReference type="SUPFAM" id="SSF81665">
    <property type="entry name" value="Calcium ATPase, transmembrane domain M"/>
    <property type="match status" value="1"/>
</dbReference>
<dbReference type="PANTHER" id="PTHR48085">
    <property type="entry name" value="CADMIUM/ZINC-TRANSPORTING ATPASE HMA2-RELATED"/>
    <property type="match status" value="1"/>
</dbReference>
<dbReference type="InterPro" id="IPR027256">
    <property type="entry name" value="P-typ_ATPase_IB"/>
</dbReference>
<keyword evidence="8 11" id="KW-0472">Membrane</keyword>
<dbReference type="Pfam" id="PF00702">
    <property type="entry name" value="Hydrolase"/>
    <property type="match status" value="1"/>
</dbReference>
<reference evidence="13 14" key="1">
    <citation type="submission" date="2021-10" db="EMBL/GenBank/DDBJ databases">
        <title>Lutispora strain m25 sp. nov., a thermophilic, non-spore-forming bacterium isolated from a lab-scale methanogenic bioreactor digesting anaerobic sludge.</title>
        <authorList>
            <person name="El Houari A."/>
            <person name="Mcdonald J."/>
        </authorList>
    </citation>
    <scope>NUCLEOTIDE SEQUENCE [LARGE SCALE GENOMIC DNA]</scope>
    <source>
        <strain evidence="14">m25</strain>
    </source>
</reference>
<evidence type="ECO:0000256" key="2">
    <source>
        <dbReference type="ARBA" id="ARBA00006024"/>
    </source>
</evidence>
<evidence type="ECO:0000256" key="7">
    <source>
        <dbReference type="ARBA" id="ARBA00022989"/>
    </source>
</evidence>
<dbReference type="Proteomes" id="UP001651880">
    <property type="component" value="Unassembled WGS sequence"/>
</dbReference>
<keyword evidence="11" id="KW-0547">Nucleotide-binding</keyword>
<comment type="catalytic activity">
    <reaction evidence="10">
        <text>Cd(2+)(in) + ATP + H2O = Cd(2+)(out) + ADP + phosphate + H(+)</text>
        <dbReference type="Rhea" id="RHEA:12132"/>
        <dbReference type="ChEBI" id="CHEBI:15377"/>
        <dbReference type="ChEBI" id="CHEBI:15378"/>
        <dbReference type="ChEBI" id="CHEBI:30616"/>
        <dbReference type="ChEBI" id="CHEBI:43474"/>
        <dbReference type="ChEBI" id="CHEBI:48775"/>
        <dbReference type="ChEBI" id="CHEBI:456216"/>
        <dbReference type="EC" id="7.2.2.21"/>
    </reaction>
</comment>
<feature type="transmembrane region" description="Helical" evidence="11">
    <location>
        <begin position="83"/>
        <end position="101"/>
    </location>
</feature>
<dbReference type="NCBIfam" id="TIGR01525">
    <property type="entry name" value="ATPase-IB_hvy"/>
    <property type="match status" value="1"/>
</dbReference>
<evidence type="ECO:0000256" key="1">
    <source>
        <dbReference type="ARBA" id="ARBA00004141"/>
    </source>
</evidence>
<dbReference type="Pfam" id="PF00122">
    <property type="entry name" value="E1-E2_ATPase"/>
    <property type="match status" value="1"/>
</dbReference>
<feature type="transmembrane region" description="Helical" evidence="11">
    <location>
        <begin position="36"/>
        <end position="53"/>
    </location>
</feature>
<dbReference type="SFLD" id="SFLDF00027">
    <property type="entry name" value="p-type_atpase"/>
    <property type="match status" value="1"/>
</dbReference>
<dbReference type="PRINTS" id="PR00119">
    <property type="entry name" value="CATATPASE"/>
</dbReference>
<dbReference type="InterPro" id="IPR044492">
    <property type="entry name" value="P_typ_ATPase_HD_dom"/>
</dbReference>
<protein>
    <recommendedName>
        <fullName evidence="9">Cd(2+)-exporting ATPase</fullName>
        <ecNumber evidence="9">7.2.2.21</ecNumber>
    </recommendedName>
</protein>
<keyword evidence="3" id="KW-0104">Cadmium</keyword>
<evidence type="ECO:0000256" key="3">
    <source>
        <dbReference type="ARBA" id="ARBA00022539"/>
    </source>
</evidence>
<feature type="transmembrane region" description="Helical" evidence="11">
    <location>
        <begin position="254"/>
        <end position="280"/>
    </location>
</feature>
<evidence type="ECO:0000256" key="4">
    <source>
        <dbReference type="ARBA" id="ARBA00022692"/>
    </source>
</evidence>
<keyword evidence="14" id="KW-1185">Reference proteome</keyword>
<dbReference type="InterPro" id="IPR023298">
    <property type="entry name" value="ATPase_P-typ_TM_dom_sf"/>
</dbReference>
<dbReference type="SFLD" id="SFLDG00002">
    <property type="entry name" value="C1.7:_P-type_atpase_like"/>
    <property type="match status" value="1"/>
</dbReference>
<proteinExistence type="inferred from homology"/>
<dbReference type="PROSITE" id="PS01229">
    <property type="entry name" value="COF_2"/>
    <property type="match status" value="1"/>
</dbReference>
<keyword evidence="5 11" id="KW-0479">Metal-binding</keyword>
<dbReference type="RefSeq" id="WP_255229284.1">
    <property type="nucleotide sequence ID" value="NZ_JAJEKE010000028.1"/>
</dbReference>
<organism evidence="13 14">
    <name type="scientific">Lutispora saccharofermentans</name>
    <dbReference type="NCBI Taxonomy" id="3024236"/>
    <lineage>
        <taxon>Bacteria</taxon>
        <taxon>Bacillati</taxon>
        <taxon>Bacillota</taxon>
        <taxon>Clostridia</taxon>
        <taxon>Lutisporales</taxon>
        <taxon>Lutisporaceae</taxon>
        <taxon>Lutispora</taxon>
    </lineage>
</organism>
<feature type="domain" description="P-type ATPase A" evidence="12">
    <location>
        <begin position="114"/>
        <end position="214"/>
    </location>
</feature>
<dbReference type="InterPro" id="IPR008250">
    <property type="entry name" value="ATPase_P-typ_transduc_dom_A_sf"/>
</dbReference>
<dbReference type="EMBL" id="JAJEKE010000028">
    <property type="protein sequence ID" value="MCQ1531721.1"/>
    <property type="molecule type" value="Genomic_DNA"/>
</dbReference>
<gene>
    <name evidence="13" type="ORF">LJD61_19570</name>
</gene>